<evidence type="ECO:0000256" key="2">
    <source>
        <dbReference type="SAM" id="MobiDB-lite"/>
    </source>
</evidence>
<name>A0A7Y9GF36_9ACTN</name>
<keyword evidence="5" id="KW-1185">Reference proteome</keyword>
<sequence length="476" mass="50863">MRDRWSREQVLGLASDASSAKAAGGVAKPAKWAGTGCDDEAVWGECQGSGRSSYRTCADLTGPAFRCTCPSRKFPCKHALALLFMWADGLIEAEGAPGGAGGRPPAGDTEAEGAPGGAEGRPSAADDTEAEGAPGARGGRPGWVAEWVEDRRERAGRAAERRAASAARVRDPKTAERRARRVDDGLAELDQWLRDQVAHGLAQAEKAPYRLWDDAARRLVDAQAGALAGPVRGLAAIPRRPGWPGRLLEEYALLRLLVRAYRRQEELPEGLRETVRSRVGFTVPQEEVLSGGERVRDLWSVTGSRDTAQDLLTTRRVWLRGSRTGRPALVLSFAAPGTSLDGSLVAGTQVDAELAFYPGAQPLRALVAERYGAPMRGTPAGTSVRGFLDEHAAALALDPWLDRWPATLEDVRLARTGGGDLHVVDGAGDALPLRMGDPWRLLALSGGGAVTLAGEWRPRGLRPLTAWHEDEGTVIL</sequence>
<dbReference type="EMBL" id="JACCBT010000001">
    <property type="protein sequence ID" value="NYE15362.1"/>
    <property type="molecule type" value="Genomic_DNA"/>
</dbReference>
<dbReference type="Pfam" id="PF04434">
    <property type="entry name" value="SWIM"/>
    <property type="match status" value="1"/>
</dbReference>
<feature type="compositionally biased region" description="Basic and acidic residues" evidence="2">
    <location>
        <begin position="148"/>
        <end position="177"/>
    </location>
</feature>
<comment type="caution">
    <text evidence="4">The sequence shown here is derived from an EMBL/GenBank/DDBJ whole genome shotgun (WGS) entry which is preliminary data.</text>
</comment>
<proteinExistence type="predicted"/>
<dbReference type="GO" id="GO:0008270">
    <property type="term" value="F:zinc ion binding"/>
    <property type="evidence" value="ECO:0007669"/>
    <property type="project" value="UniProtKB-KW"/>
</dbReference>
<dbReference type="RefSeq" id="WP_229810595.1">
    <property type="nucleotide sequence ID" value="NZ_BMRD01000020.1"/>
</dbReference>
<keyword evidence="1" id="KW-0479">Metal-binding</keyword>
<accession>A0A7Y9GF36</accession>
<feature type="domain" description="SWIM-type" evidence="3">
    <location>
        <begin position="54"/>
        <end position="87"/>
    </location>
</feature>
<gene>
    <name evidence="4" type="ORF">BJ999_005658</name>
</gene>
<evidence type="ECO:0000259" key="3">
    <source>
        <dbReference type="PROSITE" id="PS50966"/>
    </source>
</evidence>
<evidence type="ECO:0000256" key="1">
    <source>
        <dbReference type="PROSITE-ProRule" id="PRU00325"/>
    </source>
</evidence>
<protein>
    <recommendedName>
        <fullName evidence="3">SWIM-type domain-containing protein</fullName>
    </recommendedName>
</protein>
<keyword evidence="1" id="KW-0863">Zinc-finger</keyword>
<dbReference type="PROSITE" id="PS50966">
    <property type="entry name" value="ZF_SWIM"/>
    <property type="match status" value="1"/>
</dbReference>
<evidence type="ECO:0000313" key="4">
    <source>
        <dbReference type="EMBL" id="NYE15362.1"/>
    </source>
</evidence>
<dbReference type="AlphaFoldDB" id="A0A7Y9GF36"/>
<feature type="region of interest" description="Disordered" evidence="2">
    <location>
        <begin position="96"/>
        <end position="177"/>
    </location>
</feature>
<dbReference type="Proteomes" id="UP000591272">
    <property type="component" value="Unassembled WGS sequence"/>
</dbReference>
<evidence type="ECO:0000313" key="5">
    <source>
        <dbReference type="Proteomes" id="UP000591272"/>
    </source>
</evidence>
<dbReference type="InterPro" id="IPR007527">
    <property type="entry name" value="Znf_SWIM"/>
</dbReference>
<organism evidence="4 5">
    <name type="scientific">Actinomadura citrea</name>
    <dbReference type="NCBI Taxonomy" id="46158"/>
    <lineage>
        <taxon>Bacteria</taxon>
        <taxon>Bacillati</taxon>
        <taxon>Actinomycetota</taxon>
        <taxon>Actinomycetes</taxon>
        <taxon>Streptosporangiales</taxon>
        <taxon>Thermomonosporaceae</taxon>
        <taxon>Actinomadura</taxon>
    </lineage>
</organism>
<keyword evidence="1" id="KW-0862">Zinc</keyword>
<reference evidence="4 5" key="1">
    <citation type="submission" date="2020-07" db="EMBL/GenBank/DDBJ databases">
        <title>Sequencing the genomes of 1000 actinobacteria strains.</title>
        <authorList>
            <person name="Klenk H.-P."/>
        </authorList>
    </citation>
    <scope>NUCLEOTIDE SEQUENCE [LARGE SCALE GENOMIC DNA]</scope>
    <source>
        <strain evidence="4 5">DSM 43461</strain>
    </source>
</reference>